<organism evidence="8 9">
    <name type="scientific">Candidatus Collierbacteria bacterium CG10_big_fil_rev_8_21_14_0_10_44_9</name>
    <dbReference type="NCBI Taxonomy" id="1974535"/>
    <lineage>
        <taxon>Bacteria</taxon>
        <taxon>Candidatus Collieribacteriota</taxon>
    </lineage>
</organism>
<evidence type="ECO:0000256" key="2">
    <source>
        <dbReference type="ARBA" id="ARBA00022552"/>
    </source>
</evidence>
<comment type="function">
    <text evidence="6">Catalyzes the 2'-O-methylation of the ribose of cytidine 1402 (C1402) in 16S rRNA.</text>
</comment>
<protein>
    <recommendedName>
        <fullName evidence="6">Ribosomal RNA small subunit methyltransferase I</fullName>
        <ecNumber evidence="6">2.1.1.198</ecNumber>
    </recommendedName>
    <alternativeName>
        <fullName evidence="6">16S rRNA 2'-O-ribose C1402 methyltransferase</fullName>
    </alternativeName>
    <alternativeName>
        <fullName evidence="6">rRNA (cytidine-2'-O-)-methyltransferase RsmI</fullName>
    </alternativeName>
</protein>
<dbReference type="SUPFAM" id="SSF53790">
    <property type="entry name" value="Tetrapyrrole methylase"/>
    <property type="match status" value="1"/>
</dbReference>
<dbReference type="EMBL" id="PFAF01000008">
    <property type="protein sequence ID" value="PIR99228.1"/>
    <property type="molecule type" value="Genomic_DNA"/>
</dbReference>
<gene>
    <name evidence="6 8" type="primary">rsmI</name>
    <name evidence="8" type="ORF">COT87_00640</name>
</gene>
<dbReference type="EC" id="2.1.1.198" evidence="6"/>
<dbReference type="Pfam" id="PF00590">
    <property type="entry name" value="TP_methylase"/>
    <property type="match status" value="1"/>
</dbReference>
<dbReference type="Proteomes" id="UP000230796">
    <property type="component" value="Unassembled WGS sequence"/>
</dbReference>
<dbReference type="CDD" id="cd11648">
    <property type="entry name" value="RsmI"/>
    <property type="match status" value="1"/>
</dbReference>
<keyword evidence="5 6" id="KW-0949">S-adenosyl-L-methionine</keyword>
<sequence>MSRGCLYVIGTPIGNLGDITLRQIATFENIEVLFCEDSRVSSRLINHLLTKNLITKKPRYVPYNEFNEDRIFTQIVQMVTDGIQVGLVSDAGMPAISDPGYPAIRGCLNANLSVQVIPGPTALTTALPYCGIGGEVTLYLGFLPKTSGKAMKMLEASREMLEKISSTRIVLYVSPHRLLKDLEHIKQVLGEVHCVLLRELTKQYEERIEGTVAELIEKYATTKVKGELVLILSQK</sequence>
<evidence type="ECO:0000256" key="3">
    <source>
        <dbReference type="ARBA" id="ARBA00022603"/>
    </source>
</evidence>
<evidence type="ECO:0000313" key="9">
    <source>
        <dbReference type="Proteomes" id="UP000230796"/>
    </source>
</evidence>
<dbReference type="InterPro" id="IPR014777">
    <property type="entry name" value="4pyrrole_Mease_sub1"/>
</dbReference>
<evidence type="ECO:0000256" key="1">
    <source>
        <dbReference type="ARBA" id="ARBA00022490"/>
    </source>
</evidence>
<dbReference type="InterPro" id="IPR008189">
    <property type="entry name" value="rRNA_ssu_MeTfrase_I"/>
</dbReference>
<evidence type="ECO:0000313" key="8">
    <source>
        <dbReference type="EMBL" id="PIR99228.1"/>
    </source>
</evidence>
<comment type="catalytic activity">
    <reaction evidence="6">
        <text>cytidine(1402) in 16S rRNA + S-adenosyl-L-methionine = 2'-O-methylcytidine(1402) in 16S rRNA + S-adenosyl-L-homocysteine + H(+)</text>
        <dbReference type="Rhea" id="RHEA:42924"/>
        <dbReference type="Rhea" id="RHEA-COMP:10285"/>
        <dbReference type="Rhea" id="RHEA-COMP:10286"/>
        <dbReference type="ChEBI" id="CHEBI:15378"/>
        <dbReference type="ChEBI" id="CHEBI:57856"/>
        <dbReference type="ChEBI" id="CHEBI:59789"/>
        <dbReference type="ChEBI" id="CHEBI:74495"/>
        <dbReference type="ChEBI" id="CHEBI:82748"/>
        <dbReference type="EC" id="2.1.1.198"/>
    </reaction>
</comment>
<dbReference type="InterPro" id="IPR035996">
    <property type="entry name" value="4pyrrol_Methylase_sf"/>
</dbReference>
<comment type="subcellular location">
    <subcellularLocation>
        <location evidence="6">Cytoplasm</location>
    </subcellularLocation>
</comment>
<keyword evidence="3 6" id="KW-0489">Methyltransferase</keyword>
<dbReference type="InterPro" id="IPR000878">
    <property type="entry name" value="4pyrrol_Mease"/>
</dbReference>
<dbReference type="GO" id="GO:0005737">
    <property type="term" value="C:cytoplasm"/>
    <property type="evidence" value="ECO:0007669"/>
    <property type="project" value="UniProtKB-SubCell"/>
</dbReference>
<dbReference type="AlphaFoldDB" id="A0A2H0VJH4"/>
<keyword evidence="4 6" id="KW-0808">Transferase</keyword>
<evidence type="ECO:0000256" key="4">
    <source>
        <dbReference type="ARBA" id="ARBA00022679"/>
    </source>
</evidence>
<name>A0A2H0VJH4_9BACT</name>
<dbReference type="NCBIfam" id="TIGR00096">
    <property type="entry name" value="16S rRNA (cytidine(1402)-2'-O)-methyltransferase"/>
    <property type="match status" value="1"/>
</dbReference>
<dbReference type="Gene3D" id="3.40.1010.10">
    <property type="entry name" value="Cobalt-precorrin-4 Transmethylase, Domain 1"/>
    <property type="match status" value="1"/>
</dbReference>
<dbReference type="HAMAP" id="MF_01877">
    <property type="entry name" value="16SrRNA_methyltr_I"/>
    <property type="match status" value="1"/>
</dbReference>
<keyword evidence="1 6" id="KW-0963">Cytoplasm</keyword>
<feature type="domain" description="Tetrapyrrole methylase" evidence="7">
    <location>
        <begin position="6"/>
        <end position="215"/>
    </location>
</feature>
<accession>A0A2H0VJH4</accession>
<evidence type="ECO:0000256" key="6">
    <source>
        <dbReference type="HAMAP-Rule" id="MF_01877"/>
    </source>
</evidence>
<comment type="caution">
    <text evidence="8">The sequence shown here is derived from an EMBL/GenBank/DDBJ whole genome shotgun (WGS) entry which is preliminary data.</text>
</comment>
<reference evidence="9" key="1">
    <citation type="submission" date="2017-09" db="EMBL/GenBank/DDBJ databases">
        <title>Depth-based differentiation of microbial function through sediment-hosted aquifers and enrichment of novel symbionts in the deep terrestrial subsurface.</title>
        <authorList>
            <person name="Probst A.J."/>
            <person name="Ladd B."/>
            <person name="Jarett J.K."/>
            <person name="Geller-Mcgrath D.E."/>
            <person name="Sieber C.M.K."/>
            <person name="Emerson J.B."/>
            <person name="Anantharaman K."/>
            <person name="Thomas B.C."/>
            <person name="Malmstrom R."/>
            <person name="Stieglmeier M."/>
            <person name="Klingl A."/>
            <person name="Woyke T."/>
            <person name="Ryan C.M."/>
            <person name="Banfield J.F."/>
        </authorList>
    </citation>
    <scope>NUCLEOTIDE SEQUENCE [LARGE SCALE GENOMIC DNA]</scope>
</reference>
<dbReference type="Gene3D" id="3.30.950.10">
    <property type="entry name" value="Methyltransferase, Cobalt-precorrin-4 Transmethylase, Domain 2"/>
    <property type="match status" value="1"/>
</dbReference>
<dbReference type="PANTHER" id="PTHR46111:SF1">
    <property type="entry name" value="RIBOSOMAL RNA SMALL SUBUNIT METHYLTRANSFERASE I"/>
    <property type="match status" value="1"/>
</dbReference>
<dbReference type="PROSITE" id="PS01296">
    <property type="entry name" value="RSMI"/>
    <property type="match status" value="1"/>
</dbReference>
<dbReference type="InterPro" id="IPR018063">
    <property type="entry name" value="SAM_MeTrfase_RsmI_CS"/>
</dbReference>
<dbReference type="GO" id="GO:0070677">
    <property type="term" value="F:rRNA (cytosine-2'-O-)-methyltransferase activity"/>
    <property type="evidence" value="ECO:0007669"/>
    <property type="project" value="UniProtKB-UniRule"/>
</dbReference>
<keyword evidence="2 6" id="KW-0698">rRNA processing</keyword>
<evidence type="ECO:0000256" key="5">
    <source>
        <dbReference type="ARBA" id="ARBA00022691"/>
    </source>
</evidence>
<proteinExistence type="inferred from homology"/>
<evidence type="ECO:0000259" key="7">
    <source>
        <dbReference type="Pfam" id="PF00590"/>
    </source>
</evidence>
<dbReference type="InterPro" id="IPR014776">
    <property type="entry name" value="4pyrrole_Mease_sub2"/>
</dbReference>
<dbReference type="PIRSF" id="PIRSF005917">
    <property type="entry name" value="MTase_YraL"/>
    <property type="match status" value="1"/>
</dbReference>
<dbReference type="PANTHER" id="PTHR46111">
    <property type="entry name" value="RIBOSOMAL RNA SMALL SUBUNIT METHYLTRANSFERASE I"/>
    <property type="match status" value="1"/>
</dbReference>
<comment type="similarity">
    <text evidence="6">Belongs to the methyltransferase superfamily. RsmI family.</text>
</comment>